<organism evidence="1 2">
    <name type="scientific">Auriscalpium vulgare</name>
    <dbReference type="NCBI Taxonomy" id="40419"/>
    <lineage>
        <taxon>Eukaryota</taxon>
        <taxon>Fungi</taxon>
        <taxon>Dikarya</taxon>
        <taxon>Basidiomycota</taxon>
        <taxon>Agaricomycotina</taxon>
        <taxon>Agaricomycetes</taxon>
        <taxon>Russulales</taxon>
        <taxon>Auriscalpiaceae</taxon>
        <taxon>Auriscalpium</taxon>
    </lineage>
</organism>
<dbReference type="Proteomes" id="UP000814033">
    <property type="component" value="Unassembled WGS sequence"/>
</dbReference>
<reference evidence="1" key="1">
    <citation type="submission" date="2021-02" db="EMBL/GenBank/DDBJ databases">
        <authorList>
            <consortium name="DOE Joint Genome Institute"/>
            <person name="Ahrendt S."/>
            <person name="Looney B.P."/>
            <person name="Miyauchi S."/>
            <person name="Morin E."/>
            <person name="Drula E."/>
            <person name="Courty P.E."/>
            <person name="Chicoki N."/>
            <person name="Fauchery L."/>
            <person name="Kohler A."/>
            <person name="Kuo A."/>
            <person name="Labutti K."/>
            <person name="Pangilinan J."/>
            <person name="Lipzen A."/>
            <person name="Riley R."/>
            <person name="Andreopoulos W."/>
            <person name="He G."/>
            <person name="Johnson J."/>
            <person name="Barry K.W."/>
            <person name="Grigoriev I.V."/>
            <person name="Nagy L."/>
            <person name="Hibbett D."/>
            <person name="Henrissat B."/>
            <person name="Matheny P.B."/>
            <person name="Labbe J."/>
            <person name="Martin F."/>
        </authorList>
    </citation>
    <scope>NUCLEOTIDE SEQUENCE</scope>
    <source>
        <strain evidence="1">FP105234-sp</strain>
    </source>
</reference>
<comment type="caution">
    <text evidence="1">The sequence shown here is derived from an EMBL/GenBank/DDBJ whole genome shotgun (WGS) entry which is preliminary data.</text>
</comment>
<gene>
    <name evidence="1" type="ORF">FA95DRAFT_1572952</name>
</gene>
<dbReference type="EMBL" id="MU275918">
    <property type="protein sequence ID" value="KAI0046754.1"/>
    <property type="molecule type" value="Genomic_DNA"/>
</dbReference>
<name>A0ACB8RRX5_9AGAM</name>
<evidence type="ECO:0000313" key="2">
    <source>
        <dbReference type="Proteomes" id="UP000814033"/>
    </source>
</evidence>
<reference evidence="1" key="2">
    <citation type="journal article" date="2022" name="New Phytol.">
        <title>Evolutionary transition to the ectomycorrhizal habit in the genomes of a hyperdiverse lineage of mushroom-forming fungi.</title>
        <authorList>
            <person name="Looney B."/>
            <person name="Miyauchi S."/>
            <person name="Morin E."/>
            <person name="Drula E."/>
            <person name="Courty P.E."/>
            <person name="Kohler A."/>
            <person name="Kuo A."/>
            <person name="LaButti K."/>
            <person name="Pangilinan J."/>
            <person name="Lipzen A."/>
            <person name="Riley R."/>
            <person name="Andreopoulos W."/>
            <person name="He G."/>
            <person name="Johnson J."/>
            <person name="Nolan M."/>
            <person name="Tritt A."/>
            <person name="Barry K.W."/>
            <person name="Grigoriev I.V."/>
            <person name="Nagy L.G."/>
            <person name="Hibbett D."/>
            <person name="Henrissat B."/>
            <person name="Matheny P.B."/>
            <person name="Labbe J."/>
            <person name="Martin F.M."/>
        </authorList>
    </citation>
    <scope>NUCLEOTIDE SEQUENCE</scope>
    <source>
        <strain evidence="1">FP105234-sp</strain>
    </source>
</reference>
<proteinExistence type="predicted"/>
<accession>A0ACB8RRX5</accession>
<sequence>MCAGVRALTLSADAMFSGGPLPPTLEALEMCMDSTPLCAHIISVAILPQLQSLEIRLEFPPAEILEQLAQLRTLVVEQLPWKPAALPPSLRHFALHPCAAEYGEPVEFLVEALCALPELRLVTVTRRVAQHVRAALERTCRDKRVDFGTYKAPWHFQSWEGRAWTTGRIGGKSRGVWRCRTKLRLSYR</sequence>
<evidence type="ECO:0000313" key="1">
    <source>
        <dbReference type="EMBL" id="KAI0046754.1"/>
    </source>
</evidence>
<protein>
    <submittedName>
        <fullName evidence="1">Uncharacterized protein</fullName>
    </submittedName>
</protein>
<keyword evidence="2" id="KW-1185">Reference proteome</keyword>